<reference evidence="1" key="1">
    <citation type="submission" date="2020-04" db="EMBL/GenBank/DDBJ databases">
        <authorList>
            <person name="Chiriac C."/>
            <person name="Salcher M."/>
            <person name="Ghai R."/>
            <person name="Kavagutti S V."/>
        </authorList>
    </citation>
    <scope>NUCLEOTIDE SEQUENCE</scope>
</reference>
<gene>
    <name evidence="1" type="ORF">UFOVP541_23</name>
</gene>
<dbReference type="EMBL" id="LR796516">
    <property type="protein sequence ID" value="CAB4149390.1"/>
    <property type="molecule type" value="Genomic_DNA"/>
</dbReference>
<proteinExistence type="predicted"/>
<organism evidence="1">
    <name type="scientific">uncultured Caudovirales phage</name>
    <dbReference type="NCBI Taxonomy" id="2100421"/>
    <lineage>
        <taxon>Viruses</taxon>
        <taxon>Duplodnaviria</taxon>
        <taxon>Heunggongvirae</taxon>
        <taxon>Uroviricota</taxon>
        <taxon>Caudoviricetes</taxon>
        <taxon>Peduoviridae</taxon>
        <taxon>Maltschvirus</taxon>
        <taxon>Maltschvirus maltsch</taxon>
    </lineage>
</organism>
<name>A0A6J5MWS9_9CAUD</name>
<accession>A0A6J5MWS9</accession>
<evidence type="ECO:0000313" key="1">
    <source>
        <dbReference type="EMBL" id="CAB4149390.1"/>
    </source>
</evidence>
<sequence length="168" mass="17520">MAYKVFTNGSVLPASDVNDYLMRQSVMVFATSAARASAITSPNEGMLTWLEDVNQFEFYNGTAWVDLTDEPSGWSDKSANYSIVAADVGSTIRSTGSAITITIDNVLTSQGDRIDFIQAGAGQITFAAGAGVTLSSKSAALKTNGQFSAASVVFGGTGVYYLIGNIAA</sequence>
<protein>
    <submittedName>
        <fullName evidence="1">Uncharacterized protein</fullName>
    </submittedName>
</protein>